<sequence>MSESPVERLPTELFHKILQFLSYETLSNIRLVSKSFDAAAKCILNAAFFRLTGELETAMSNVKKLLPKRESRRRYHPLNRVSEAYSSLETRCALLGMTFGKHIVNDTCCFIAGKVLDEAYSVLHTLNNCVKHNEKPKETQELLRDIRDYSSMAIEYFDETISPSLTRKHPSPLRPTYCSTDYVKPNSPSTSNVNIPTSDSVLTDVSKLMEWRKWAEEKMKWQERRINEQNMLINDIIDFMREVSQKIPLENMKNWKYLSVQRTFVPGAGPSPGRTESIDTAASSSRKRKADIVLDHLYKNTSSSGKLRYMER</sequence>
<dbReference type="InterPro" id="IPR001810">
    <property type="entry name" value="F-box_dom"/>
</dbReference>
<gene>
    <name evidence="2" type="ORF">AB6A40_002748</name>
</gene>
<dbReference type="EMBL" id="JBGFUD010001269">
    <property type="protein sequence ID" value="MFH4976039.1"/>
    <property type="molecule type" value="Genomic_DNA"/>
</dbReference>
<dbReference type="PANTHER" id="PTHR13252">
    <property type="entry name" value="F-BOX ONLY PROTEIN 28"/>
    <property type="match status" value="1"/>
</dbReference>
<dbReference type="SUPFAM" id="SSF81383">
    <property type="entry name" value="F-box domain"/>
    <property type="match status" value="1"/>
</dbReference>
<protein>
    <recommendedName>
        <fullName evidence="1">F-box domain-containing protein</fullName>
    </recommendedName>
</protein>
<reference evidence="2 3" key="1">
    <citation type="submission" date="2024-08" db="EMBL/GenBank/DDBJ databases">
        <title>Gnathostoma spinigerum genome.</title>
        <authorList>
            <person name="Gonzalez-Bertolin B."/>
            <person name="Monzon S."/>
            <person name="Zaballos A."/>
            <person name="Jimenez P."/>
            <person name="Dekumyoy P."/>
            <person name="Varona S."/>
            <person name="Cuesta I."/>
            <person name="Sumanam S."/>
            <person name="Adisakwattana P."/>
            <person name="Gasser R.B."/>
            <person name="Hernandez-Gonzalez A."/>
            <person name="Young N.D."/>
            <person name="Perteguer M.J."/>
        </authorList>
    </citation>
    <scope>NUCLEOTIDE SEQUENCE [LARGE SCALE GENOMIC DNA]</scope>
    <source>
        <strain evidence="2">AL3</strain>
        <tissue evidence="2">Liver</tissue>
    </source>
</reference>
<dbReference type="InterPro" id="IPR039719">
    <property type="entry name" value="FBXO28"/>
</dbReference>
<comment type="caution">
    <text evidence="2">The sequence shown here is derived from an EMBL/GenBank/DDBJ whole genome shotgun (WGS) entry which is preliminary data.</text>
</comment>
<name>A0ABD6EFA8_9BILA</name>
<keyword evidence="3" id="KW-1185">Reference proteome</keyword>
<evidence type="ECO:0000313" key="2">
    <source>
        <dbReference type="EMBL" id="MFH4976039.1"/>
    </source>
</evidence>
<dbReference type="PANTHER" id="PTHR13252:SF9">
    <property type="entry name" value="F-BOX ONLY PROTEIN 28"/>
    <property type="match status" value="1"/>
</dbReference>
<feature type="domain" description="F-box" evidence="1">
    <location>
        <begin position="3"/>
        <end position="51"/>
    </location>
</feature>
<evidence type="ECO:0000259" key="1">
    <source>
        <dbReference type="PROSITE" id="PS50181"/>
    </source>
</evidence>
<dbReference type="InterPro" id="IPR036047">
    <property type="entry name" value="F-box-like_dom_sf"/>
</dbReference>
<proteinExistence type="predicted"/>
<accession>A0ABD6EFA8</accession>
<dbReference type="Gene3D" id="1.20.1280.50">
    <property type="match status" value="1"/>
</dbReference>
<organism evidence="2 3">
    <name type="scientific">Gnathostoma spinigerum</name>
    <dbReference type="NCBI Taxonomy" id="75299"/>
    <lineage>
        <taxon>Eukaryota</taxon>
        <taxon>Metazoa</taxon>
        <taxon>Ecdysozoa</taxon>
        <taxon>Nematoda</taxon>
        <taxon>Chromadorea</taxon>
        <taxon>Rhabditida</taxon>
        <taxon>Spirurina</taxon>
        <taxon>Gnathostomatomorpha</taxon>
        <taxon>Gnathostomatoidea</taxon>
        <taxon>Gnathostomatidae</taxon>
        <taxon>Gnathostoma</taxon>
    </lineage>
</organism>
<dbReference type="PROSITE" id="PS50181">
    <property type="entry name" value="FBOX"/>
    <property type="match status" value="1"/>
</dbReference>
<dbReference type="Proteomes" id="UP001608902">
    <property type="component" value="Unassembled WGS sequence"/>
</dbReference>
<dbReference type="Pfam" id="PF12937">
    <property type="entry name" value="F-box-like"/>
    <property type="match status" value="1"/>
</dbReference>
<evidence type="ECO:0000313" key="3">
    <source>
        <dbReference type="Proteomes" id="UP001608902"/>
    </source>
</evidence>
<dbReference type="AlphaFoldDB" id="A0ABD6EFA8"/>